<sequence length="258" mass="27973">MLGVLGLILLISILIIGGDRGGMSLVALCGNLFFLSMGIWLMAEGVPVFLVIILIGAIVSYITLFYQNGSNIKTWSAFIAVLVTMSVLVFVVQGVIWGSRAGGLNEIQSAGEEVLYYDMNLDISMQKVQVAVILLSTLGAVIDMAFTVTASLYEVKSHKPDMTNKELIESGIRVGKDVIGTTINTLLFAYFGESLLLLSYLKMRNDSLEFLLNSKILFQSCASMLLGAIACVLVMPISTVLLAKMSKIKNIEKGENEI</sequence>
<keyword evidence="1" id="KW-0472">Membrane</keyword>
<keyword evidence="3" id="KW-1185">Reference proteome</keyword>
<evidence type="ECO:0000313" key="3">
    <source>
        <dbReference type="Proteomes" id="UP000661649"/>
    </source>
</evidence>
<feature type="transmembrane region" description="Helical" evidence="1">
    <location>
        <begin position="174"/>
        <end position="196"/>
    </location>
</feature>
<dbReference type="PANTHER" id="PTHR41771">
    <property type="entry name" value="MEMBRANE PROTEIN-RELATED"/>
    <property type="match status" value="1"/>
</dbReference>
<dbReference type="RefSeq" id="WP_187558447.1">
    <property type="nucleotide sequence ID" value="NZ_JACRTP010000002.1"/>
</dbReference>
<name>A0ABR7PA85_9FIRM</name>
<dbReference type="Pfam" id="PF07907">
    <property type="entry name" value="YibE_F"/>
    <property type="match status" value="1"/>
</dbReference>
<dbReference type="InterPro" id="IPR014564">
    <property type="entry name" value="UCP031503_TM"/>
</dbReference>
<accession>A0ABR7PA85</accession>
<gene>
    <name evidence="2" type="ORF">H8712_06095</name>
</gene>
<feature type="transmembrane region" description="Helical" evidence="1">
    <location>
        <begin position="45"/>
        <end position="66"/>
    </location>
</feature>
<organism evidence="2 3">
    <name type="scientific">Blautia stercoris</name>
    <dbReference type="NCBI Taxonomy" id="871664"/>
    <lineage>
        <taxon>Bacteria</taxon>
        <taxon>Bacillati</taxon>
        <taxon>Bacillota</taxon>
        <taxon>Clostridia</taxon>
        <taxon>Lachnospirales</taxon>
        <taxon>Lachnospiraceae</taxon>
        <taxon>Blautia</taxon>
    </lineage>
</organism>
<dbReference type="PANTHER" id="PTHR41771:SF1">
    <property type="entry name" value="MEMBRANE PROTEIN"/>
    <property type="match status" value="1"/>
</dbReference>
<reference evidence="2 3" key="1">
    <citation type="submission" date="2020-08" db="EMBL/GenBank/DDBJ databases">
        <title>Genome public.</title>
        <authorList>
            <person name="Liu C."/>
            <person name="Sun Q."/>
        </authorList>
    </citation>
    <scope>NUCLEOTIDE SEQUENCE [LARGE SCALE GENOMIC DNA]</scope>
    <source>
        <strain evidence="2 3">3_YM_SP_D4_24.mj</strain>
    </source>
</reference>
<keyword evidence="1" id="KW-1133">Transmembrane helix</keyword>
<feature type="transmembrane region" description="Helical" evidence="1">
    <location>
        <begin position="216"/>
        <end position="243"/>
    </location>
</feature>
<evidence type="ECO:0000313" key="2">
    <source>
        <dbReference type="EMBL" id="MBC8628187.1"/>
    </source>
</evidence>
<protein>
    <submittedName>
        <fullName evidence="2">YibE/F family protein</fullName>
    </submittedName>
</protein>
<feature type="transmembrane region" description="Helical" evidence="1">
    <location>
        <begin position="128"/>
        <end position="153"/>
    </location>
</feature>
<evidence type="ECO:0000256" key="1">
    <source>
        <dbReference type="SAM" id="Phobius"/>
    </source>
</evidence>
<comment type="caution">
    <text evidence="2">The sequence shown here is derived from an EMBL/GenBank/DDBJ whole genome shotgun (WGS) entry which is preliminary data.</text>
</comment>
<dbReference type="EMBL" id="JACRTP010000002">
    <property type="protein sequence ID" value="MBC8628187.1"/>
    <property type="molecule type" value="Genomic_DNA"/>
</dbReference>
<keyword evidence="1" id="KW-0812">Transmembrane</keyword>
<dbReference type="Proteomes" id="UP000661649">
    <property type="component" value="Unassembled WGS sequence"/>
</dbReference>
<feature type="transmembrane region" description="Helical" evidence="1">
    <location>
        <begin position="78"/>
        <end position="97"/>
    </location>
</feature>
<proteinExistence type="predicted"/>
<dbReference type="InterPro" id="IPR012507">
    <property type="entry name" value="YibE_F"/>
</dbReference>
<dbReference type="PIRSF" id="PIRSF031503">
    <property type="entry name" value="UCP031503_mp"/>
    <property type="match status" value="1"/>
</dbReference>